<evidence type="ECO:0000256" key="4">
    <source>
        <dbReference type="SAM" id="MobiDB-lite"/>
    </source>
</evidence>
<evidence type="ECO:0000259" key="5">
    <source>
        <dbReference type="Pfam" id="PF14226"/>
    </source>
</evidence>
<keyword evidence="3" id="KW-0408">Iron</keyword>
<dbReference type="Pfam" id="PF14226">
    <property type="entry name" value="DIOX_N"/>
    <property type="match status" value="1"/>
</dbReference>
<feature type="region of interest" description="Disordered" evidence="4">
    <location>
        <begin position="1"/>
        <end position="21"/>
    </location>
</feature>
<dbReference type="GO" id="GO:0046872">
    <property type="term" value="F:metal ion binding"/>
    <property type="evidence" value="ECO:0007669"/>
    <property type="project" value="UniProtKB-KW"/>
</dbReference>
<dbReference type="AlphaFoldDB" id="A0A0E0CUD8"/>
<keyword evidence="1" id="KW-0479">Metal-binding</keyword>
<dbReference type="Gene3D" id="2.60.120.330">
    <property type="entry name" value="B-lactam Antibiotic, Isopenicillin N Synthase, Chain"/>
    <property type="match status" value="1"/>
</dbReference>
<dbReference type="STRING" id="40149.A0A0E0CUD8"/>
<keyword evidence="2" id="KW-0560">Oxidoreductase</keyword>
<evidence type="ECO:0000256" key="1">
    <source>
        <dbReference type="ARBA" id="ARBA00022723"/>
    </source>
</evidence>
<keyword evidence="7" id="KW-1185">Reference proteome</keyword>
<dbReference type="SUPFAM" id="SSF51197">
    <property type="entry name" value="Clavaminate synthase-like"/>
    <property type="match status" value="1"/>
</dbReference>
<organism evidence="6">
    <name type="scientific">Oryza meridionalis</name>
    <dbReference type="NCBI Taxonomy" id="40149"/>
    <lineage>
        <taxon>Eukaryota</taxon>
        <taxon>Viridiplantae</taxon>
        <taxon>Streptophyta</taxon>
        <taxon>Embryophyta</taxon>
        <taxon>Tracheophyta</taxon>
        <taxon>Spermatophyta</taxon>
        <taxon>Magnoliopsida</taxon>
        <taxon>Liliopsida</taxon>
        <taxon>Poales</taxon>
        <taxon>Poaceae</taxon>
        <taxon>BOP clade</taxon>
        <taxon>Oryzoideae</taxon>
        <taxon>Oryzeae</taxon>
        <taxon>Oryzinae</taxon>
        <taxon>Oryza</taxon>
    </lineage>
</organism>
<dbReference type="EnsemblPlants" id="OMERI03G01720.1">
    <property type="protein sequence ID" value="OMERI03G01720.1"/>
    <property type="gene ID" value="OMERI03G01720"/>
</dbReference>
<sequence length="266" mass="30081">MTLRPAQSLTTHPAPLPLRPRPATLSPRLHLTRLPLPALLLVLRFSAGAASRLFIVVTPPWCGACQVVCVPQWRRVMADQLISTADHDTLPGNYVRPEAQRPRLADVVSDASIPVVDLANPDRAKLVSQVGAACRSHGFFQVLNHGVPVELILSVLAVAHDFFRLPAEEKAKLYSDDPAKKIRLSTSFNVRKETVHNWRDYLRLHCYPLHRYLPDWPSNPPSFRLLHFSCLPYYSYSKYTKDHFLVLAHLKRLCNSVITAPSSLWY</sequence>
<dbReference type="PANTHER" id="PTHR10209:SF251">
    <property type="entry name" value="PROTEIN DMR6-LIKE OXYGENASE 2"/>
    <property type="match status" value="1"/>
</dbReference>
<evidence type="ECO:0000313" key="7">
    <source>
        <dbReference type="Proteomes" id="UP000008021"/>
    </source>
</evidence>
<dbReference type="PANTHER" id="PTHR10209">
    <property type="entry name" value="OXIDOREDUCTASE, 2OG-FE II OXYGENASE FAMILY PROTEIN"/>
    <property type="match status" value="1"/>
</dbReference>
<evidence type="ECO:0000313" key="6">
    <source>
        <dbReference type="EnsemblPlants" id="OMERI03G01720.1"/>
    </source>
</evidence>
<evidence type="ECO:0000256" key="2">
    <source>
        <dbReference type="ARBA" id="ARBA00023002"/>
    </source>
</evidence>
<dbReference type="HOGENOM" id="CLU_1047256_0_0_1"/>
<dbReference type="InterPro" id="IPR026992">
    <property type="entry name" value="DIOX_N"/>
</dbReference>
<proteinExistence type="predicted"/>
<dbReference type="Gramene" id="OMERI03G01720.1">
    <property type="protein sequence ID" value="OMERI03G01720.1"/>
    <property type="gene ID" value="OMERI03G01720"/>
</dbReference>
<evidence type="ECO:0000256" key="3">
    <source>
        <dbReference type="ARBA" id="ARBA00023004"/>
    </source>
</evidence>
<dbReference type="InterPro" id="IPR027443">
    <property type="entry name" value="IPNS-like_sf"/>
</dbReference>
<dbReference type="Proteomes" id="UP000008021">
    <property type="component" value="Chromosome 3"/>
</dbReference>
<feature type="domain" description="Non-haem dioxygenase N-terminal" evidence="5">
    <location>
        <begin position="113"/>
        <end position="218"/>
    </location>
</feature>
<name>A0A0E0CUD8_9ORYZ</name>
<dbReference type="GO" id="GO:0016491">
    <property type="term" value="F:oxidoreductase activity"/>
    <property type="evidence" value="ECO:0007669"/>
    <property type="project" value="UniProtKB-KW"/>
</dbReference>
<accession>A0A0E0CUD8</accession>
<protein>
    <recommendedName>
        <fullName evidence="5">Non-haem dioxygenase N-terminal domain-containing protein</fullName>
    </recommendedName>
</protein>
<reference evidence="6" key="2">
    <citation type="submission" date="2018-05" db="EMBL/GenBank/DDBJ databases">
        <title>OmerRS3 (Oryza meridionalis Reference Sequence Version 3).</title>
        <authorList>
            <person name="Zhang J."/>
            <person name="Kudrna D."/>
            <person name="Lee S."/>
            <person name="Talag J."/>
            <person name="Welchert J."/>
            <person name="Wing R.A."/>
        </authorList>
    </citation>
    <scope>NUCLEOTIDE SEQUENCE [LARGE SCALE GENOMIC DNA]</scope>
    <source>
        <strain evidence="6">cv. OR44</strain>
    </source>
</reference>
<reference evidence="6" key="1">
    <citation type="submission" date="2015-04" db="UniProtKB">
        <authorList>
            <consortium name="EnsemblPlants"/>
        </authorList>
    </citation>
    <scope>IDENTIFICATION</scope>
</reference>